<sequence length="221" mass="24797">MVPLPAGEVVRTKLVRLLYFVGAGAVCAAAINKWKDMERKSMIQKYQQQLNGPSSESQSNVIPFGKKPVKLDEEERDSADEEKPQVDEDIEVKRMRRLEQLGSGSPFGAISEDGSCCVSVLRNDTLSPRPEQQSDDPADADLSPPWQSRKHHWSPPRNVKNDRSGSIVSARKSIHDLDDYDTVAPAPSASDLSPRRKRPDKITSFGTSSKRWIDFCCRFQR</sequence>
<protein>
    <submittedName>
        <fullName evidence="3">Uncharacterized protein</fullName>
    </submittedName>
</protein>
<dbReference type="EMBL" id="JACGWO010000008">
    <property type="protein sequence ID" value="KAK4420427.1"/>
    <property type="molecule type" value="Genomic_DNA"/>
</dbReference>
<dbReference type="PANTHER" id="PTHR31809:SF0">
    <property type="entry name" value="BUD13 HOMOLOG"/>
    <property type="match status" value="1"/>
</dbReference>
<dbReference type="InterPro" id="IPR051112">
    <property type="entry name" value="CWC26_splicing_factor"/>
</dbReference>
<gene>
    <name evidence="3" type="ORF">Salat_1993000</name>
</gene>
<dbReference type="PANTHER" id="PTHR31809">
    <property type="entry name" value="BUD13 HOMOLOG"/>
    <property type="match status" value="1"/>
</dbReference>
<dbReference type="AlphaFoldDB" id="A0AAE1XYU4"/>
<dbReference type="GO" id="GO:0000398">
    <property type="term" value="P:mRNA splicing, via spliceosome"/>
    <property type="evidence" value="ECO:0007669"/>
    <property type="project" value="TreeGrafter"/>
</dbReference>
<evidence type="ECO:0000256" key="2">
    <source>
        <dbReference type="SAM" id="Phobius"/>
    </source>
</evidence>
<evidence type="ECO:0000313" key="3">
    <source>
        <dbReference type="EMBL" id="KAK4420427.1"/>
    </source>
</evidence>
<keyword evidence="2" id="KW-0812">Transmembrane</keyword>
<feature type="compositionally biased region" description="Basic and acidic residues" evidence="1">
    <location>
        <begin position="81"/>
        <end position="91"/>
    </location>
</feature>
<dbReference type="GO" id="GO:0003723">
    <property type="term" value="F:RNA binding"/>
    <property type="evidence" value="ECO:0007669"/>
    <property type="project" value="TreeGrafter"/>
</dbReference>
<proteinExistence type="predicted"/>
<dbReference type="GO" id="GO:0005684">
    <property type="term" value="C:U2-type spliceosomal complex"/>
    <property type="evidence" value="ECO:0007669"/>
    <property type="project" value="TreeGrafter"/>
</dbReference>
<keyword evidence="2" id="KW-0472">Membrane</keyword>
<feature type="region of interest" description="Disordered" evidence="1">
    <location>
        <begin position="45"/>
        <end position="91"/>
    </location>
</feature>
<name>A0AAE1XYU4_9LAMI</name>
<reference evidence="3" key="1">
    <citation type="submission" date="2020-06" db="EMBL/GenBank/DDBJ databases">
        <authorList>
            <person name="Li T."/>
            <person name="Hu X."/>
            <person name="Zhang T."/>
            <person name="Song X."/>
            <person name="Zhang H."/>
            <person name="Dai N."/>
            <person name="Sheng W."/>
            <person name="Hou X."/>
            <person name="Wei L."/>
        </authorList>
    </citation>
    <scope>NUCLEOTIDE SEQUENCE</scope>
    <source>
        <strain evidence="3">3651</strain>
        <tissue evidence="3">Leaf</tissue>
    </source>
</reference>
<organism evidence="3 4">
    <name type="scientific">Sesamum alatum</name>
    <dbReference type="NCBI Taxonomy" id="300844"/>
    <lineage>
        <taxon>Eukaryota</taxon>
        <taxon>Viridiplantae</taxon>
        <taxon>Streptophyta</taxon>
        <taxon>Embryophyta</taxon>
        <taxon>Tracheophyta</taxon>
        <taxon>Spermatophyta</taxon>
        <taxon>Magnoliopsida</taxon>
        <taxon>eudicotyledons</taxon>
        <taxon>Gunneridae</taxon>
        <taxon>Pentapetalae</taxon>
        <taxon>asterids</taxon>
        <taxon>lamiids</taxon>
        <taxon>Lamiales</taxon>
        <taxon>Pedaliaceae</taxon>
        <taxon>Sesamum</taxon>
    </lineage>
</organism>
<feature type="transmembrane region" description="Helical" evidence="2">
    <location>
        <begin position="14"/>
        <end position="32"/>
    </location>
</feature>
<accession>A0AAE1XYU4</accession>
<comment type="caution">
    <text evidence="3">The sequence shown here is derived from an EMBL/GenBank/DDBJ whole genome shotgun (WGS) entry which is preliminary data.</text>
</comment>
<dbReference type="GO" id="GO:0070274">
    <property type="term" value="C:RES complex"/>
    <property type="evidence" value="ECO:0007669"/>
    <property type="project" value="TreeGrafter"/>
</dbReference>
<evidence type="ECO:0000256" key="1">
    <source>
        <dbReference type="SAM" id="MobiDB-lite"/>
    </source>
</evidence>
<keyword evidence="2" id="KW-1133">Transmembrane helix</keyword>
<feature type="compositionally biased region" description="Polar residues" evidence="1">
    <location>
        <begin position="45"/>
        <end position="61"/>
    </location>
</feature>
<feature type="region of interest" description="Disordered" evidence="1">
    <location>
        <begin position="126"/>
        <end position="204"/>
    </location>
</feature>
<reference evidence="3" key="2">
    <citation type="journal article" date="2024" name="Plant">
        <title>Genomic evolution and insights into agronomic trait innovations of Sesamum species.</title>
        <authorList>
            <person name="Miao H."/>
            <person name="Wang L."/>
            <person name="Qu L."/>
            <person name="Liu H."/>
            <person name="Sun Y."/>
            <person name="Le M."/>
            <person name="Wang Q."/>
            <person name="Wei S."/>
            <person name="Zheng Y."/>
            <person name="Lin W."/>
            <person name="Duan Y."/>
            <person name="Cao H."/>
            <person name="Xiong S."/>
            <person name="Wang X."/>
            <person name="Wei L."/>
            <person name="Li C."/>
            <person name="Ma Q."/>
            <person name="Ju M."/>
            <person name="Zhao R."/>
            <person name="Li G."/>
            <person name="Mu C."/>
            <person name="Tian Q."/>
            <person name="Mei H."/>
            <person name="Zhang T."/>
            <person name="Gao T."/>
            <person name="Zhang H."/>
        </authorList>
    </citation>
    <scope>NUCLEOTIDE SEQUENCE</scope>
    <source>
        <strain evidence="3">3651</strain>
    </source>
</reference>
<dbReference type="Proteomes" id="UP001293254">
    <property type="component" value="Unassembled WGS sequence"/>
</dbReference>
<keyword evidence="4" id="KW-1185">Reference proteome</keyword>
<evidence type="ECO:0000313" key="4">
    <source>
        <dbReference type="Proteomes" id="UP001293254"/>
    </source>
</evidence>